<reference evidence="1" key="1">
    <citation type="submission" date="2023-04" db="EMBL/GenBank/DDBJ databases">
        <title>Draft Genome sequencing of Naganishia species isolated from polar environments using Oxford Nanopore Technology.</title>
        <authorList>
            <person name="Leo P."/>
            <person name="Venkateswaran K."/>
        </authorList>
    </citation>
    <scope>NUCLEOTIDE SEQUENCE</scope>
    <source>
        <strain evidence="1">MNA-CCFEE 5262</strain>
    </source>
</reference>
<protein>
    <submittedName>
        <fullName evidence="1">Uncharacterized protein</fullName>
    </submittedName>
</protein>
<comment type="caution">
    <text evidence="1">The sequence shown here is derived from an EMBL/GenBank/DDBJ whole genome shotgun (WGS) entry which is preliminary data.</text>
</comment>
<keyword evidence="2" id="KW-1185">Reference proteome</keyword>
<proteinExistence type="predicted"/>
<name>A0ACC2V006_9TREE</name>
<evidence type="ECO:0000313" key="2">
    <source>
        <dbReference type="Proteomes" id="UP001230649"/>
    </source>
</evidence>
<gene>
    <name evidence="1" type="ORF">QFC20_007482</name>
</gene>
<organism evidence="1 2">
    <name type="scientific">Naganishia adeliensis</name>
    <dbReference type="NCBI Taxonomy" id="92952"/>
    <lineage>
        <taxon>Eukaryota</taxon>
        <taxon>Fungi</taxon>
        <taxon>Dikarya</taxon>
        <taxon>Basidiomycota</taxon>
        <taxon>Agaricomycotina</taxon>
        <taxon>Tremellomycetes</taxon>
        <taxon>Filobasidiales</taxon>
        <taxon>Filobasidiaceae</taxon>
        <taxon>Naganishia</taxon>
    </lineage>
</organism>
<accession>A0ACC2V006</accession>
<sequence length="664" mass="72203">MVKTKDSTAQKKPAGKKATTKLRAKKALLPPQLARSASLQVKYDVAQENALPTSTIRKGTLAPSDASSAPAATSNLQNLTEFTGESAGTFGLQATEPTSTTSQNVQLPRVIGLVAQDGSPRSKSASLEGWSSPLHFSTSAHTTFPNSARNPPSETLNSEKTPKVPEAETDTVVDWRKDRDAAPRAEPEAGLETGAKGRSVRFCDGVDEGKERGKGIRWEGRAERKRLKGKGKAKEPTTPDGPTFQLASSQTHHYAGQPNHSYAAQDYSSSGLPMVPSLAHTAPCLYQPTTPQALPGIASFESQHAGVEYLTRLLALFRPGTTNLRRIDATRSVPHDPGLPPVYQREFGMLPDATDRIGYQLPDVRHAAASGSLPGSQSGTAQTFPVSDSSSSSTCASRQGDQGLDGGKQLYEAVSRPAMQQQQLSAMSPSQTASTAIDPALTGAPPAPIQGYPEAKPLVKIEPSEHVDPIGIAPPSMHPPAAAPPIFFPPPGVSVLEYFTYHVSPLCPLEELDFAFYFACCWDGGESMIRSTCALYQQWVSASLQRTEELVNYFLHNQQLILVRIRYFRTIRECRLTFNPANRKCDNCFGTSPTLPLPKKDQQAYRYIRLCKDCGEAMCALQEDMMFRTYTLERRRMVELHEKAIRQELKEMGFPVDGGGVTVE</sequence>
<dbReference type="EMBL" id="JASBWS010000185">
    <property type="protein sequence ID" value="KAJ9092051.1"/>
    <property type="molecule type" value="Genomic_DNA"/>
</dbReference>
<evidence type="ECO:0000313" key="1">
    <source>
        <dbReference type="EMBL" id="KAJ9092051.1"/>
    </source>
</evidence>
<dbReference type="Proteomes" id="UP001230649">
    <property type="component" value="Unassembled WGS sequence"/>
</dbReference>